<dbReference type="AlphaFoldDB" id="A0A8H3MG59"/>
<dbReference type="Proteomes" id="UP000615446">
    <property type="component" value="Unassembled WGS sequence"/>
</dbReference>
<feature type="domain" description="Protein kinase" evidence="3">
    <location>
        <begin position="105"/>
        <end position="341"/>
    </location>
</feature>
<evidence type="ECO:0000256" key="1">
    <source>
        <dbReference type="ARBA" id="ARBA00022741"/>
    </source>
</evidence>
<dbReference type="GO" id="GO:0005524">
    <property type="term" value="F:ATP binding"/>
    <property type="evidence" value="ECO:0007669"/>
    <property type="project" value="UniProtKB-KW"/>
</dbReference>
<dbReference type="GO" id="GO:0004674">
    <property type="term" value="F:protein serine/threonine kinase activity"/>
    <property type="evidence" value="ECO:0007669"/>
    <property type="project" value="TreeGrafter"/>
</dbReference>
<dbReference type="InterPro" id="IPR000719">
    <property type="entry name" value="Prot_kinase_dom"/>
</dbReference>
<dbReference type="EMBL" id="BLAL01000304">
    <property type="protein sequence ID" value="GET02194.1"/>
    <property type="molecule type" value="Genomic_DNA"/>
</dbReference>
<dbReference type="PROSITE" id="PS50011">
    <property type="entry name" value="PROTEIN_KINASE_DOM"/>
    <property type="match status" value="1"/>
</dbReference>
<dbReference type="PANTHER" id="PTHR44329:SF298">
    <property type="entry name" value="MIXED LINEAGE KINASE DOMAIN-LIKE PROTEIN"/>
    <property type="match status" value="1"/>
</dbReference>
<dbReference type="PANTHER" id="PTHR44329">
    <property type="entry name" value="SERINE/THREONINE-PROTEIN KINASE TNNI3K-RELATED"/>
    <property type="match status" value="1"/>
</dbReference>
<evidence type="ECO:0000259" key="3">
    <source>
        <dbReference type="PROSITE" id="PS50011"/>
    </source>
</evidence>
<comment type="caution">
    <text evidence="4">The sequence shown here is derived from an EMBL/GenBank/DDBJ whole genome shotgun (WGS) entry which is preliminary data.</text>
</comment>
<dbReference type="InterPro" id="IPR051681">
    <property type="entry name" value="Ser/Thr_Kinases-Pseudokinases"/>
</dbReference>
<accession>A0A8H3MG59</accession>
<gene>
    <name evidence="4" type="ORF">RCL2_002857500</name>
</gene>
<dbReference type="Pfam" id="PF07714">
    <property type="entry name" value="PK_Tyr_Ser-Thr"/>
    <property type="match status" value="1"/>
</dbReference>
<dbReference type="OrthoDB" id="5337378at2759"/>
<evidence type="ECO:0000313" key="5">
    <source>
        <dbReference type="Proteomes" id="UP000615446"/>
    </source>
</evidence>
<dbReference type="InterPro" id="IPR001245">
    <property type="entry name" value="Ser-Thr/Tyr_kinase_cat_dom"/>
</dbReference>
<reference evidence="4" key="1">
    <citation type="submission" date="2019-10" db="EMBL/GenBank/DDBJ databases">
        <title>Conservation and host-specific expression of non-tandemly repeated heterogenous ribosome RNA gene in arbuscular mycorrhizal fungi.</title>
        <authorList>
            <person name="Maeda T."/>
            <person name="Kobayashi Y."/>
            <person name="Nakagawa T."/>
            <person name="Ezawa T."/>
            <person name="Yamaguchi K."/>
            <person name="Bino T."/>
            <person name="Nishimoto Y."/>
            <person name="Shigenobu S."/>
            <person name="Kawaguchi M."/>
        </authorList>
    </citation>
    <scope>NUCLEOTIDE SEQUENCE</scope>
    <source>
        <strain evidence="4">HR1</strain>
    </source>
</reference>
<name>A0A8H3MG59_9GLOM</name>
<dbReference type="InterPro" id="IPR011009">
    <property type="entry name" value="Kinase-like_dom_sf"/>
</dbReference>
<proteinExistence type="predicted"/>
<keyword evidence="4" id="KW-0418">Kinase</keyword>
<dbReference type="SUPFAM" id="SSF56112">
    <property type="entry name" value="Protein kinase-like (PK-like)"/>
    <property type="match status" value="1"/>
</dbReference>
<dbReference type="Gene3D" id="1.10.510.10">
    <property type="entry name" value="Transferase(Phosphotransferase) domain 1"/>
    <property type="match status" value="1"/>
</dbReference>
<keyword evidence="2" id="KW-0067">ATP-binding</keyword>
<keyword evidence="1" id="KW-0547">Nucleotide-binding</keyword>
<protein>
    <submittedName>
        <fullName evidence="4">Kinase-like domain-containing protein</fullName>
    </submittedName>
</protein>
<organism evidence="4 5">
    <name type="scientific">Rhizophagus clarus</name>
    <dbReference type="NCBI Taxonomy" id="94130"/>
    <lineage>
        <taxon>Eukaryota</taxon>
        <taxon>Fungi</taxon>
        <taxon>Fungi incertae sedis</taxon>
        <taxon>Mucoromycota</taxon>
        <taxon>Glomeromycotina</taxon>
        <taxon>Glomeromycetes</taxon>
        <taxon>Glomerales</taxon>
        <taxon>Glomeraceae</taxon>
        <taxon>Rhizophagus</taxon>
    </lineage>
</organism>
<evidence type="ECO:0000313" key="4">
    <source>
        <dbReference type="EMBL" id="GET02194.1"/>
    </source>
</evidence>
<sequence length="413" mass="47952">MNLWKNDFNCQRHVTTSNIELEDTDERVVYMEDLEKRKQVYGICGECKEPGTGFRWCQSCNAKRFKDNFKNWTSGNKDIDEFIQQSQLNAVHHSKCLEWIPFEKFQNINYVTEGGFGKIYSAERPEGYIEYWNIEKQMWHRNEYNNKYALKSLRNSFDISSDFLNEINLILLFIFILFNLRNYLNTSNHNIDYSFKIYKLQEIAKGLSDIHNAGKVHKNLHPGNILYNSTLPYISELGMYQPNKEGCYGVLPYIAPEILYGRPYTKAANIYSFGVMMNEIFSEEIPYNDIPYDKLLAVKVCKGLRPKISEDIPKFFANLIIKCWDAVIENRPTIKELYQALKKSDNEKSDNNIVLYSQIGEKSSVSLMTIFSKATPFFNQTKNSKALSSGNKAFKMAVSKVMNDQATKSDLVV</sequence>
<keyword evidence="4" id="KW-0808">Transferase</keyword>
<evidence type="ECO:0000256" key="2">
    <source>
        <dbReference type="ARBA" id="ARBA00022840"/>
    </source>
</evidence>